<feature type="domain" description="Carbohydrate kinase FGGY C-terminal" evidence="6">
    <location>
        <begin position="259"/>
        <end position="444"/>
    </location>
</feature>
<evidence type="ECO:0000256" key="3">
    <source>
        <dbReference type="RuleBase" id="RU003733"/>
    </source>
</evidence>
<accession>M0LWV4</accession>
<dbReference type="EMBL" id="AOMB01000033">
    <property type="protein sequence ID" value="EMA37643.1"/>
    <property type="molecule type" value="Genomic_DNA"/>
</dbReference>
<evidence type="ECO:0000256" key="1">
    <source>
        <dbReference type="ARBA" id="ARBA00022679"/>
    </source>
</evidence>
<name>M0LWV4_9EURY</name>
<evidence type="ECO:0000256" key="4">
    <source>
        <dbReference type="SAM" id="MobiDB-lite"/>
    </source>
</evidence>
<dbReference type="Pfam" id="PF00370">
    <property type="entry name" value="FGGY_N"/>
    <property type="match status" value="1"/>
</dbReference>
<dbReference type="eggNOG" id="arCOG00025">
    <property type="taxonomic scope" value="Archaea"/>
</dbReference>
<dbReference type="InterPro" id="IPR043129">
    <property type="entry name" value="ATPase_NBD"/>
</dbReference>
<keyword evidence="1 3" id="KW-0808">Transferase</keyword>
<dbReference type="InterPro" id="IPR018483">
    <property type="entry name" value="Carb_kinase_FGGY_CS"/>
</dbReference>
<evidence type="ECO:0000259" key="5">
    <source>
        <dbReference type="Pfam" id="PF00370"/>
    </source>
</evidence>
<dbReference type="PIRSF" id="PIRSF000538">
    <property type="entry name" value="GlpK"/>
    <property type="match status" value="1"/>
</dbReference>
<dbReference type="InterPro" id="IPR000577">
    <property type="entry name" value="Carb_kinase_FGGY"/>
</dbReference>
<keyword evidence="2 3" id="KW-0418">Kinase</keyword>
<keyword evidence="8" id="KW-1185">Reference proteome</keyword>
<feature type="domain" description="Carbohydrate kinase FGGY N-terminal" evidence="5">
    <location>
        <begin position="8"/>
        <end position="248"/>
    </location>
</feature>
<reference evidence="7 8" key="1">
    <citation type="journal article" date="2014" name="PLoS Genet.">
        <title>Phylogenetically driven sequencing of extremely halophilic archaea reveals strategies for static and dynamic osmo-response.</title>
        <authorList>
            <person name="Becker E.A."/>
            <person name="Seitzer P.M."/>
            <person name="Tritt A."/>
            <person name="Larsen D."/>
            <person name="Krusor M."/>
            <person name="Yao A.I."/>
            <person name="Wu D."/>
            <person name="Madern D."/>
            <person name="Eisen J.A."/>
            <person name="Darling A.E."/>
            <person name="Facciotti M.T."/>
        </authorList>
    </citation>
    <scope>NUCLEOTIDE SEQUENCE [LARGE SCALE GENOMIC DNA]</scope>
    <source>
        <strain evidence="7 8">100A6</strain>
    </source>
</reference>
<gene>
    <name evidence="7" type="ORF">C447_11745</name>
</gene>
<dbReference type="GO" id="GO:0016773">
    <property type="term" value="F:phosphotransferase activity, alcohol group as acceptor"/>
    <property type="evidence" value="ECO:0007669"/>
    <property type="project" value="InterPro"/>
</dbReference>
<dbReference type="PANTHER" id="PTHR43095:SF3">
    <property type="entry name" value="L-XYLULOSE_3-KETO-L-GULONATE KINASE"/>
    <property type="match status" value="1"/>
</dbReference>
<dbReference type="GO" id="GO:0005975">
    <property type="term" value="P:carbohydrate metabolic process"/>
    <property type="evidence" value="ECO:0007669"/>
    <property type="project" value="InterPro"/>
</dbReference>
<dbReference type="PROSITE" id="PS00445">
    <property type="entry name" value="FGGY_KINASES_2"/>
    <property type="match status" value="1"/>
</dbReference>
<comment type="caution">
    <text evidence="7">The sequence shown here is derived from an EMBL/GenBank/DDBJ whole genome shotgun (WGS) entry which is preliminary data.</text>
</comment>
<evidence type="ECO:0000259" key="6">
    <source>
        <dbReference type="Pfam" id="PF02782"/>
    </source>
</evidence>
<evidence type="ECO:0000313" key="8">
    <source>
        <dbReference type="Proteomes" id="UP000011566"/>
    </source>
</evidence>
<dbReference type="InterPro" id="IPR050406">
    <property type="entry name" value="FGGY_Carb_Kinase"/>
</dbReference>
<dbReference type="PATRIC" id="fig|1132509.6.peg.2675"/>
<organism evidence="7 8">
    <name type="scientific">Halococcus hamelinensis 100A6</name>
    <dbReference type="NCBI Taxonomy" id="1132509"/>
    <lineage>
        <taxon>Archaea</taxon>
        <taxon>Methanobacteriati</taxon>
        <taxon>Methanobacteriota</taxon>
        <taxon>Stenosarchaea group</taxon>
        <taxon>Halobacteria</taxon>
        <taxon>Halobacteriales</taxon>
        <taxon>Halococcaceae</taxon>
        <taxon>Halococcus</taxon>
    </lineage>
</organism>
<dbReference type="RefSeq" id="WP_007694085.1">
    <property type="nucleotide sequence ID" value="NZ_AOMB01000033.1"/>
</dbReference>
<dbReference type="GO" id="GO:0016301">
    <property type="term" value="F:kinase activity"/>
    <property type="evidence" value="ECO:0007669"/>
    <property type="project" value="UniProtKB-KW"/>
</dbReference>
<dbReference type="OrthoDB" id="26592at2157"/>
<feature type="region of interest" description="Disordered" evidence="4">
    <location>
        <begin position="26"/>
        <end position="50"/>
    </location>
</feature>
<dbReference type="Pfam" id="PF02782">
    <property type="entry name" value="FGGY_C"/>
    <property type="match status" value="1"/>
</dbReference>
<dbReference type="InterPro" id="IPR018484">
    <property type="entry name" value="FGGY_N"/>
</dbReference>
<dbReference type="CDD" id="cd07802">
    <property type="entry name" value="ASKHA_NBD_FGGY_EcLyxK-like"/>
    <property type="match status" value="1"/>
</dbReference>
<dbReference type="AlphaFoldDB" id="M0LWV4"/>
<sequence>MTEGDPVLIGVDAGLTNVTVTAFDGTGDDLATASEPTPTVETPPDRDEQDHDRLWETVGETVAAVIEALEVTPSAVAAVGVAGHGHGLYGLDADGTAVCGIKSTDSRAIGVLEEHRSDVADAVADRLGWQPFGADPLSLLVWLAEHDPATYDRLDTVLFAKDVLTHRLTGERSTDPTEGSVFYGPDAEYDREVFELLDIPAAFETLPPVTSSTDACGTVTSEAAARTGLPEGTPVATGFHDVAACALGAGLTAPGDGLAILGTWGQSVAVLDSPADGSGGLPRRYLDGWIRYKGLRAGAACVEWFTENYGADWHREARERDVDPHTVYEETIADVPPGSNGVVFHPFLNGSTDDPTSTGGFFGLRMDHTAAQMLRSIYEGVAVAQTDALSELAPELDSIRLTGGGARSDEWARMFADIADRPVTVPAERETGALGAALCGGVAAGVYPDAERAVARTVEPARRYEPNPDVEATYRTLETAFSQAADGMRAPWETLKSLREMSQHEE</sequence>
<dbReference type="Proteomes" id="UP000011566">
    <property type="component" value="Unassembled WGS sequence"/>
</dbReference>
<dbReference type="SUPFAM" id="SSF53067">
    <property type="entry name" value="Actin-like ATPase domain"/>
    <property type="match status" value="2"/>
</dbReference>
<comment type="similarity">
    <text evidence="3">Belongs to the FGGY kinase family.</text>
</comment>
<dbReference type="InterPro" id="IPR018485">
    <property type="entry name" value="FGGY_C"/>
</dbReference>
<evidence type="ECO:0000256" key="2">
    <source>
        <dbReference type="ARBA" id="ARBA00022777"/>
    </source>
</evidence>
<proteinExistence type="inferred from homology"/>
<dbReference type="PANTHER" id="PTHR43095">
    <property type="entry name" value="SUGAR KINASE"/>
    <property type="match status" value="1"/>
</dbReference>
<protein>
    <submittedName>
        <fullName evidence="7">L-xylulose kinase protein</fullName>
    </submittedName>
</protein>
<dbReference type="Gene3D" id="3.30.420.40">
    <property type="match status" value="2"/>
</dbReference>
<evidence type="ECO:0000313" key="7">
    <source>
        <dbReference type="EMBL" id="EMA37643.1"/>
    </source>
</evidence>